<accession>A0A345YJA8</accession>
<dbReference type="OrthoDB" id="9957727at2"/>
<sequence>MPQIKVSITETIEVPEGFDIQYAPTGIAKGFAVPGVGFFKPWITLEHFEGNDDSNDAEGDMSRIDLQSVGIEQSLTFEREIEVVSDEDEGIPSSSGITAPLGWRSSTPEVRGCTAKSVAKIGVVGLLGNITDDAELAVIEKHKERIAEAVLSSMGIDPLSRAA</sequence>
<geneLocation type="plasmid" evidence="1 2">
    <name>unnamed</name>
</geneLocation>
<keyword evidence="2" id="KW-1185">Reference proteome</keyword>
<protein>
    <submittedName>
        <fullName evidence="1">Uncharacterized protein</fullName>
    </submittedName>
</protein>
<dbReference type="AlphaFoldDB" id="A0A345YJA8"/>
<gene>
    <name evidence="1" type="ORF">DVR09_16280</name>
</gene>
<organism evidence="1 2">
    <name type="scientific">Erythrobacter aureus</name>
    <dbReference type="NCBI Taxonomy" id="2182384"/>
    <lineage>
        <taxon>Bacteria</taxon>
        <taxon>Pseudomonadati</taxon>
        <taxon>Pseudomonadota</taxon>
        <taxon>Alphaproteobacteria</taxon>
        <taxon>Sphingomonadales</taxon>
        <taxon>Erythrobacteraceae</taxon>
        <taxon>Erythrobacter/Porphyrobacter group</taxon>
        <taxon>Erythrobacter</taxon>
    </lineage>
</organism>
<name>A0A345YJA8_9SPHN</name>
<dbReference type="Proteomes" id="UP000254508">
    <property type="component" value="Plasmid unnamed"/>
</dbReference>
<evidence type="ECO:0000313" key="2">
    <source>
        <dbReference type="Proteomes" id="UP000254508"/>
    </source>
</evidence>
<reference evidence="1 2" key="1">
    <citation type="submission" date="2018-07" db="EMBL/GenBank/DDBJ databases">
        <title>Genome sequence of Erythrobacter strain YH-07, an antagonistic bacterium isolated from Yellow Sea.</title>
        <authorList>
            <person name="Tang T."/>
            <person name="Liu Q."/>
            <person name="Sun X."/>
        </authorList>
    </citation>
    <scope>NUCLEOTIDE SEQUENCE [LARGE SCALE GENOMIC DNA]</scope>
    <source>
        <strain evidence="1 2">YH-07</strain>
        <plasmid evidence="1 2">unnamed</plasmid>
    </source>
</reference>
<evidence type="ECO:0000313" key="1">
    <source>
        <dbReference type="EMBL" id="AXK44010.1"/>
    </source>
</evidence>
<dbReference type="EMBL" id="CP031358">
    <property type="protein sequence ID" value="AXK44010.1"/>
    <property type="molecule type" value="Genomic_DNA"/>
</dbReference>
<dbReference type="RefSeq" id="WP_115418323.1">
    <property type="nucleotide sequence ID" value="NZ_CP031358.1"/>
</dbReference>
<dbReference type="KEGG" id="err:DVR09_16280"/>
<keyword evidence="1" id="KW-0614">Plasmid</keyword>
<proteinExistence type="predicted"/>